<sequence>MSVLIRYRTTLRIQKAWRMWLCAHLTRGGAFRQDSHDLPPDLEEFLFGQADARDFASLQVVFGRGNEFFASDKNGKLEYKEQEPEKKEPSAEELEGKRALRRSRTISFMRPRSDDSQRQSFPDLESPASSRRFSLINGRPTSMALSFQSNSDASLHSLHSQPESRPSSVSHARLSSGSSVGAQLWSQPLSSQTTIPSRPSSDLDIKTEDLSSSPVEEERSLSQSAPPASSQSTRRLRPLSMSFKAGLIPRIPEGRPIPDPESPSPPPPLPLVPSMSQIPMLPIPTPKLWAAESDRDPTKSRQPEMLSLQLQQGVFNRLPSTRSATPPVQQPEQEESPVERSPLEPPVLALAVSTTAQTFPVSKSSTPLSIQLNNTSVDTTPIIPSAAPRTEIPPQPQTLTIQIISTAIETSPISPMPPDIVALPSPPILSMHFSAVSTTPTDPVIAAPPPLSMQFSSQSTAPLSPPIRTLPHPPARVSTSTTSTTPTSTSTSTSTQTSPPPSPLRTALRIDTATHSPAPAFRGHAYTYSTSSSVMDVQTPEEYHGQEFYEPPPVFMGRMMEYYSKPGYELGASLFGGYSGVGVQEVRVERELTEWERANGRGY</sequence>
<reference evidence="2" key="1">
    <citation type="journal article" date="2020" name="Stud. Mycol.">
        <title>101 Dothideomycetes genomes: a test case for predicting lifestyles and emergence of pathogens.</title>
        <authorList>
            <person name="Haridas S."/>
            <person name="Albert R."/>
            <person name="Binder M."/>
            <person name="Bloem J."/>
            <person name="Labutti K."/>
            <person name="Salamov A."/>
            <person name="Andreopoulos B."/>
            <person name="Baker S."/>
            <person name="Barry K."/>
            <person name="Bills G."/>
            <person name="Bluhm B."/>
            <person name="Cannon C."/>
            <person name="Castanera R."/>
            <person name="Culley D."/>
            <person name="Daum C."/>
            <person name="Ezra D."/>
            <person name="Gonzalez J."/>
            <person name="Henrissat B."/>
            <person name="Kuo A."/>
            <person name="Liang C."/>
            <person name="Lipzen A."/>
            <person name="Lutzoni F."/>
            <person name="Magnuson J."/>
            <person name="Mondo S."/>
            <person name="Nolan M."/>
            <person name="Ohm R."/>
            <person name="Pangilinan J."/>
            <person name="Park H.-J."/>
            <person name="Ramirez L."/>
            <person name="Alfaro M."/>
            <person name="Sun H."/>
            <person name="Tritt A."/>
            <person name="Yoshinaga Y."/>
            <person name="Zwiers L.-H."/>
            <person name="Turgeon B."/>
            <person name="Goodwin S."/>
            <person name="Spatafora J."/>
            <person name="Crous P."/>
            <person name="Grigoriev I."/>
        </authorList>
    </citation>
    <scope>NUCLEOTIDE SEQUENCE</scope>
    <source>
        <strain evidence="2">CBS 107.79</strain>
    </source>
</reference>
<organism evidence="2 3">
    <name type="scientific">Bimuria novae-zelandiae CBS 107.79</name>
    <dbReference type="NCBI Taxonomy" id="1447943"/>
    <lineage>
        <taxon>Eukaryota</taxon>
        <taxon>Fungi</taxon>
        <taxon>Dikarya</taxon>
        <taxon>Ascomycota</taxon>
        <taxon>Pezizomycotina</taxon>
        <taxon>Dothideomycetes</taxon>
        <taxon>Pleosporomycetidae</taxon>
        <taxon>Pleosporales</taxon>
        <taxon>Massarineae</taxon>
        <taxon>Didymosphaeriaceae</taxon>
        <taxon>Bimuria</taxon>
    </lineage>
</organism>
<feature type="compositionally biased region" description="Low complexity" evidence="1">
    <location>
        <begin position="478"/>
        <end position="497"/>
    </location>
</feature>
<feature type="region of interest" description="Disordered" evidence="1">
    <location>
        <begin position="453"/>
        <end position="504"/>
    </location>
</feature>
<feature type="compositionally biased region" description="Basic and acidic residues" evidence="1">
    <location>
        <begin position="79"/>
        <end position="98"/>
    </location>
</feature>
<name>A0A6A5UTL5_9PLEO</name>
<feature type="region of interest" description="Disordered" evidence="1">
    <location>
        <begin position="318"/>
        <end position="342"/>
    </location>
</feature>
<evidence type="ECO:0000256" key="1">
    <source>
        <dbReference type="SAM" id="MobiDB-lite"/>
    </source>
</evidence>
<gene>
    <name evidence="2" type="ORF">BU23DRAFT_603083</name>
</gene>
<protein>
    <submittedName>
        <fullName evidence="2">Uncharacterized protein</fullName>
    </submittedName>
</protein>
<evidence type="ECO:0000313" key="3">
    <source>
        <dbReference type="Proteomes" id="UP000800036"/>
    </source>
</evidence>
<feature type="compositionally biased region" description="Polar residues" evidence="1">
    <location>
        <begin position="453"/>
        <end position="462"/>
    </location>
</feature>
<evidence type="ECO:0000313" key="2">
    <source>
        <dbReference type="EMBL" id="KAF1967082.1"/>
    </source>
</evidence>
<feature type="region of interest" description="Disordered" evidence="1">
    <location>
        <begin position="79"/>
        <end position="133"/>
    </location>
</feature>
<dbReference type="Proteomes" id="UP000800036">
    <property type="component" value="Unassembled WGS sequence"/>
</dbReference>
<proteinExistence type="predicted"/>
<keyword evidence="3" id="KW-1185">Reference proteome</keyword>
<dbReference type="EMBL" id="ML976737">
    <property type="protein sequence ID" value="KAF1967082.1"/>
    <property type="molecule type" value="Genomic_DNA"/>
</dbReference>
<feature type="compositionally biased region" description="Pro residues" evidence="1">
    <location>
        <begin position="259"/>
        <end position="271"/>
    </location>
</feature>
<accession>A0A6A5UTL5</accession>
<feature type="region of interest" description="Disordered" evidence="1">
    <location>
        <begin position="153"/>
        <end position="278"/>
    </location>
</feature>
<feature type="compositionally biased region" description="Low complexity" evidence="1">
    <location>
        <begin position="222"/>
        <end position="232"/>
    </location>
</feature>
<feature type="compositionally biased region" description="Polar residues" evidence="1">
    <location>
        <begin position="153"/>
        <end position="200"/>
    </location>
</feature>
<dbReference type="AlphaFoldDB" id="A0A6A5UTL5"/>
<dbReference type="OrthoDB" id="3799723at2759"/>